<keyword evidence="1" id="KW-0812">Transmembrane</keyword>
<evidence type="ECO:0000313" key="3">
    <source>
        <dbReference type="Proteomes" id="UP000198635"/>
    </source>
</evidence>
<accession>A0A1I3WL59</accession>
<feature type="transmembrane region" description="Helical" evidence="1">
    <location>
        <begin position="410"/>
        <end position="429"/>
    </location>
</feature>
<evidence type="ECO:0008006" key="4">
    <source>
        <dbReference type="Google" id="ProtNLM"/>
    </source>
</evidence>
<feature type="transmembrane region" description="Helical" evidence="1">
    <location>
        <begin position="272"/>
        <end position="290"/>
    </location>
</feature>
<feature type="transmembrane region" description="Helical" evidence="1">
    <location>
        <begin position="352"/>
        <end position="373"/>
    </location>
</feature>
<feature type="transmembrane region" description="Helical" evidence="1">
    <location>
        <begin position="20"/>
        <end position="37"/>
    </location>
</feature>
<sequence length="440" mass="52019">MMNNKIKSNILDPSPHKLALTIYILILILIFIAPLNFEYISWSYIYLIYSIFFFISSSFFIQLFQNRKYNNIYYTLKYSIKIKKIITICLIFSLFGVIIRFIDIFFIRNFDFSHGLASLRITLQSLTYSSDSDVAQANIISAVSAFLFGFTYPLTILFIIYRKYLNKHTCYLCFTLLLAPILDNFLTAGILGATFTLTYIFYCYFYSTIINNKKINLKFILKIFLIFITVLFVGFIFYTQRIELMFGSINTFISYNNNLLQPNEFLLKCFDVPFLKSFAFGIYWFLHYILQGLSEFSYLLDNFDHANILYGKKQFFILDKFFSILFENNYNTYDLSILNPRPGRYQTFYGDVFIIDFGFSGLIFESTIFGVILSQLYLSRKRGQFIGIILYPFFQATVIFSPLFNSFSSSRFYFLFSGLTAFVIYRFLIKKEKYENRNYT</sequence>
<keyword evidence="1" id="KW-0472">Membrane</keyword>
<keyword evidence="1" id="KW-1133">Transmembrane helix</keyword>
<dbReference type="STRING" id="52560.SAMN04488082_113108"/>
<dbReference type="Proteomes" id="UP000198635">
    <property type="component" value="Unassembled WGS sequence"/>
</dbReference>
<feature type="transmembrane region" description="Helical" evidence="1">
    <location>
        <begin position="43"/>
        <end position="64"/>
    </location>
</feature>
<protein>
    <recommendedName>
        <fullName evidence="4">Oligosaccharide repeat unit polymerase</fullName>
    </recommendedName>
</protein>
<feature type="transmembrane region" description="Helical" evidence="1">
    <location>
        <begin position="188"/>
        <end position="207"/>
    </location>
</feature>
<organism evidence="2 3">
    <name type="scientific">Desulfomicrobium apsheronum</name>
    <dbReference type="NCBI Taxonomy" id="52560"/>
    <lineage>
        <taxon>Bacteria</taxon>
        <taxon>Pseudomonadati</taxon>
        <taxon>Thermodesulfobacteriota</taxon>
        <taxon>Desulfovibrionia</taxon>
        <taxon>Desulfovibrionales</taxon>
        <taxon>Desulfomicrobiaceae</taxon>
        <taxon>Desulfomicrobium</taxon>
    </lineage>
</organism>
<feature type="transmembrane region" description="Helical" evidence="1">
    <location>
        <begin position="139"/>
        <end position="160"/>
    </location>
</feature>
<keyword evidence="3" id="KW-1185">Reference proteome</keyword>
<feature type="transmembrane region" description="Helical" evidence="1">
    <location>
        <begin position="385"/>
        <end position="404"/>
    </location>
</feature>
<evidence type="ECO:0000313" key="2">
    <source>
        <dbReference type="EMBL" id="SFK08192.1"/>
    </source>
</evidence>
<reference evidence="3" key="1">
    <citation type="submission" date="2016-10" db="EMBL/GenBank/DDBJ databases">
        <authorList>
            <person name="Varghese N."/>
            <person name="Submissions S."/>
        </authorList>
    </citation>
    <scope>NUCLEOTIDE SEQUENCE [LARGE SCALE GENOMIC DNA]</scope>
    <source>
        <strain evidence="3">DSM 5918</strain>
    </source>
</reference>
<proteinExistence type="predicted"/>
<name>A0A1I3WL59_9BACT</name>
<feature type="transmembrane region" description="Helical" evidence="1">
    <location>
        <begin position="85"/>
        <end position="107"/>
    </location>
</feature>
<feature type="transmembrane region" description="Helical" evidence="1">
    <location>
        <begin position="219"/>
        <end position="238"/>
    </location>
</feature>
<dbReference type="AlphaFoldDB" id="A0A1I3WL59"/>
<evidence type="ECO:0000256" key="1">
    <source>
        <dbReference type="SAM" id="Phobius"/>
    </source>
</evidence>
<gene>
    <name evidence="2" type="ORF">SAMN04488082_113108</name>
</gene>
<dbReference type="EMBL" id="FORX01000013">
    <property type="protein sequence ID" value="SFK08192.1"/>
    <property type="molecule type" value="Genomic_DNA"/>
</dbReference>